<sequence>MEGKTMSELTKSDEYRQWIVSIKDRVQASQIKAAVSVNREMLALYWFLGEQIIEKQAAGRWGDKFVDQMSKDLRTEFPDVKGFSRRNLLYMRRWVTFWQDAEAIVQQAAAQNQAIVQQVAAQFPATPFQLVFLIPWGHNLLLLDKFKVPADALFYVQKTIENNWSRAVLTHQIESGLHLREGQAIHNFEATLPKPESDLARQLLRDPYNFDFLTLTEQHNERELEDGLIEHLTKFLLELGAGFAFVGRQYKITVDGDEYSIDLLFYHLRLHCYVVIELKVEKFKPEYAGKLNFYVSAVDTQVRTEADGPTIGILICKSKSDIKVEYSLRDLTKPIGVSEYQITENLPEQFRSSIPSIEQIVAELGDWEGE</sequence>
<evidence type="ECO:0000259" key="1">
    <source>
        <dbReference type="Pfam" id="PF06250"/>
    </source>
</evidence>
<dbReference type="REBASE" id="356180">
    <property type="entry name" value="S2.PbaEnr13ORF23540P"/>
</dbReference>
<dbReference type="PANTHER" id="PTHR30547:SF0">
    <property type="entry name" value="BLR8175 PROTEIN"/>
    <property type="match status" value="1"/>
</dbReference>
<dbReference type="Pfam" id="PF17761">
    <property type="entry name" value="DUF1016_N"/>
    <property type="match status" value="1"/>
</dbReference>
<keyword evidence="4" id="KW-1185">Reference proteome</keyword>
<dbReference type="RefSeq" id="WP_390621074.1">
    <property type="nucleotide sequence ID" value="NZ_CP037423.1"/>
</dbReference>
<dbReference type="Pfam" id="PF06250">
    <property type="entry name" value="YhcG_C"/>
    <property type="match status" value="1"/>
</dbReference>
<dbReference type="Gene3D" id="3.40.1350.10">
    <property type="match status" value="1"/>
</dbReference>
<dbReference type="InterPro" id="IPR011856">
    <property type="entry name" value="tRNA_endonuc-like_dom_sf"/>
</dbReference>
<evidence type="ECO:0008006" key="5">
    <source>
        <dbReference type="Google" id="ProtNLM"/>
    </source>
</evidence>
<protein>
    <recommendedName>
        <fullName evidence="5">DUF1016 domain-containing protein</fullName>
    </recommendedName>
</protein>
<accession>A0A518HNU5</accession>
<dbReference type="KEGG" id="snep:Enr13x_23600"/>
<dbReference type="AlphaFoldDB" id="A0A518HNU5"/>
<evidence type="ECO:0000313" key="4">
    <source>
        <dbReference type="Proteomes" id="UP000319004"/>
    </source>
</evidence>
<dbReference type="InterPro" id="IPR041527">
    <property type="entry name" value="YhcG_N"/>
</dbReference>
<dbReference type="GO" id="GO:0003676">
    <property type="term" value="F:nucleic acid binding"/>
    <property type="evidence" value="ECO:0007669"/>
    <property type="project" value="InterPro"/>
</dbReference>
<feature type="domain" description="YhcG N-terminal" evidence="2">
    <location>
        <begin position="22"/>
        <end position="180"/>
    </location>
</feature>
<feature type="domain" description="YhcG PDDEXK nuclease" evidence="1">
    <location>
        <begin position="202"/>
        <end position="354"/>
    </location>
</feature>
<organism evidence="3 4">
    <name type="scientific">Stieleria neptunia</name>
    <dbReference type="NCBI Taxonomy" id="2527979"/>
    <lineage>
        <taxon>Bacteria</taxon>
        <taxon>Pseudomonadati</taxon>
        <taxon>Planctomycetota</taxon>
        <taxon>Planctomycetia</taxon>
        <taxon>Pirellulales</taxon>
        <taxon>Pirellulaceae</taxon>
        <taxon>Stieleria</taxon>
    </lineage>
</organism>
<dbReference type="Proteomes" id="UP000319004">
    <property type="component" value="Chromosome"/>
</dbReference>
<proteinExistence type="predicted"/>
<dbReference type="InterPro" id="IPR053148">
    <property type="entry name" value="PD-DEXK-like_domain"/>
</dbReference>
<gene>
    <name evidence="3" type="ORF">Enr13x_23600</name>
</gene>
<reference evidence="3 4" key="1">
    <citation type="submission" date="2019-03" db="EMBL/GenBank/DDBJ databases">
        <title>Deep-cultivation of Planctomycetes and their phenomic and genomic characterization uncovers novel biology.</title>
        <authorList>
            <person name="Wiegand S."/>
            <person name="Jogler M."/>
            <person name="Boedeker C."/>
            <person name="Pinto D."/>
            <person name="Vollmers J."/>
            <person name="Rivas-Marin E."/>
            <person name="Kohn T."/>
            <person name="Peeters S.H."/>
            <person name="Heuer A."/>
            <person name="Rast P."/>
            <person name="Oberbeckmann S."/>
            <person name="Bunk B."/>
            <person name="Jeske O."/>
            <person name="Meyerdierks A."/>
            <person name="Storesund J.E."/>
            <person name="Kallscheuer N."/>
            <person name="Luecker S."/>
            <person name="Lage O.M."/>
            <person name="Pohl T."/>
            <person name="Merkel B.J."/>
            <person name="Hornburger P."/>
            <person name="Mueller R.-W."/>
            <person name="Bruemmer F."/>
            <person name="Labrenz M."/>
            <person name="Spormann A.M."/>
            <person name="Op den Camp H."/>
            <person name="Overmann J."/>
            <person name="Amann R."/>
            <person name="Jetten M.S.M."/>
            <person name="Mascher T."/>
            <person name="Medema M.H."/>
            <person name="Devos D.P."/>
            <person name="Kaster A.-K."/>
            <person name="Ovreas L."/>
            <person name="Rohde M."/>
            <person name="Galperin M.Y."/>
            <person name="Jogler C."/>
        </authorList>
    </citation>
    <scope>NUCLEOTIDE SEQUENCE [LARGE SCALE GENOMIC DNA]</scope>
    <source>
        <strain evidence="3 4">Enr13</strain>
    </source>
</reference>
<name>A0A518HNU5_9BACT</name>
<evidence type="ECO:0000259" key="2">
    <source>
        <dbReference type="Pfam" id="PF17761"/>
    </source>
</evidence>
<evidence type="ECO:0000313" key="3">
    <source>
        <dbReference type="EMBL" id="QDV42512.1"/>
    </source>
</evidence>
<dbReference type="EMBL" id="CP037423">
    <property type="protein sequence ID" value="QDV42512.1"/>
    <property type="molecule type" value="Genomic_DNA"/>
</dbReference>
<dbReference type="InterPro" id="IPR009362">
    <property type="entry name" value="YhcG_C"/>
</dbReference>
<dbReference type="PANTHER" id="PTHR30547">
    <property type="entry name" value="UNCHARACTERIZED PROTEIN YHCG-RELATED"/>
    <property type="match status" value="1"/>
</dbReference>